<feature type="region of interest" description="Disordered" evidence="1">
    <location>
        <begin position="1"/>
        <end position="35"/>
    </location>
</feature>
<gene>
    <name evidence="2" type="ORF">L203_101267</name>
</gene>
<evidence type="ECO:0000313" key="2">
    <source>
        <dbReference type="EMBL" id="WVN86108.1"/>
    </source>
</evidence>
<reference evidence="2" key="2">
    <citation type="journal article" date="2022" name="Elife">
        <title>Obligate sexual reproduction of a homothallic fungus closely related to the Cryptococcus pathogenic species complex.</title>
        <authorList>
            <person name="Passer A.R."/>
            <person name="Clancey S.A."/>
            <person name="Shea T."/>
            <person name="David-Palma M."/>
            <person name="Averette A.F."/>
            <person name="Boekhout T."/>
            <person name="Porcel B.M."/>
            <person name="Nowrousian M."/>
            <person name="Cuomo C.A."/>
            <person name="Sun S."/>
            <person name="Heitman J."/>
            <person name="Coelho M.A."/>
        </authorList>
    </citation>
    <scope>NUCLEOTIDE SEQUENCE</scope>
    <source>
        <strain evidence="2">CBS 7841</strain>
    </source>
</reference>
<dbReference type="GeneID" id="91085480"/>
<keyword evidence="3" id="KW-1185">Reference proteome</keyword>
<reference evidence="2" key="3">
    <citation type="submission" date="2024-01" db="EMBL/GenBank/DDBJ databases">
        <authorList>
            <person name="Coelho M.A."/>
            <person name="David-Palma M."/>
            <person name="Shea T."/>
            <person name="Sun S."/>
            <person name="Cuomo C.A."/>
            <person name="Heitman J."/>
        </authorList>
    </citation>
    <scope>NUCLEOTIDE SEQUENCE</scope>
    <source>
        <strain evidence="2">CBS 7841</strain>
    </source>
</reference>
<feature type="compositionally biased region" description="Low complexity" evidence="1">
    <location>
        <begin position="84"/>
        <end position="93"/>
    </location>
</feature>
<feature type="region of interest" description="Disordered" evidence="1">
    <location>
        <begin position="65"/>
        <end position="102"/>
    </location>
</feature>
<protein>
    <submittedName>
        <fullName evidence="2">Uncharacterized protein</fullName>
    </submittedName>
</protein>
<reference evidence="2" key="1">
    <citation type="submission" date="2016-06" db="EMBL/GenBank/DDBJ databases">
        <authorList>
            <person name="Cuomo C."/>
            <person name="Litvintseva A."/>
            <person name="Heitman J."/>
            <person name="Chen Y."/>
            <person name="Sun S."/>
            <person name="Springer D."/>
            <person name="Dromer F."/>
            <person name="Young S."/>
            <person name="Zeng Q."/>
            <person name="Chapman S."/>
            <person name="Gujja S."/>
            <person name="Saif S."/>
            <person name="Birren B."/>
        </authorList>
    </citation>
    <scope>NUCLEOTIDE SEQUENCE</scope>
    <source>
        <strain evidence="2">CBS 7841</strain>
    </source>
</reference>
<accession>A0AAJ8JPK0</accession>
<evidence type="ECO:0000313" key="3">
    <source>
        <dbReference type="Proteomes" id="UP000094043"/>
    </source>
</evidence>
<sequence>MSGNDGNRSDIEVSTTGSENKTSSGSQGPHISLDSILSPSNVFAQGRFKSAQFQLICHGLEIALDPSVGDEGNRGTAASGPSSTTVNPPTTNDNETENGSSA</sequence>
<name>A0AAJ8JPK0_9TREE</name>
<dbReference type="RefSeq" id="XP_066066808.1">
    <property type="nucleotide sequence ID" value="XM_066210711.1"/>
</dbReference>
<organism evidence="2 3">
    <name type="scientific">Cryptococcus depauperatus CBS 7841</name>
    <dbReference type="NCBI Taxonomy" id="1295531"/>
    <lineage>
        <taxon>Eukaryota</taxon>
        <taxon>Fungi</taxon>
        <taxon>Dikarya</taxon>
        <taxon>Basidiomycota</taxon>
        <taxon>Agaricomycotina</taxon>
        <taxon>Tremellomycetes</taxon>
        <taxon>Tremellales</taxon>
        <taxon>Cryptococcaceae</taxon>
        <taxon>Cryptococcus</taxon>
    </lineage>
</organism>
<evidence type="ECO:0000256" key="1">
    <source>
        <dbReference type="SAM" id="MobiDB-lite"/>
    </source>
</evidence>
<dbReference type="Proteomes" id="UP000094043">
    <property type="component" value="Chromosome 2"/>
</dbReference>
<dbReference type="KEGG" id="cdep:91085480"/>
<dbReference type="EMBL" id="CP143785">
    <property type="protein sequence ID" value="WVN86108.1"/>
    <property type="molecule type" value="Genomic_DNA"/>
</dbReference>
<dbReference type="AlphaFoldDB" id="A0AAJ8JPK0"/>
<proteinExistence type="predicted"/>